<dbReference type="GO" id="GO:0008270">
    <property type="term" value="F:zinc ion binding"/>
    <property type="evidence" value="ECO:0007669"/>
    <property type="project" value="InterPro"/>
</dbReference>
<evidence type="ECO:0000256" key="1">
    <source>
        <dbReference type="ARBA" id="ARBA00022670"/>
    </source>
</evidence>
<dbReference type="AlphaFoldDB" id="A0A2H0W2F6"/>
<feature type="chain" id="PRO_5013863576" evidence="6">
    <location>
        <begin position="24"/>
        <end position="285"/>
    </location>
</feature>
<dbReference type="InterPro" id="IPR001818">
    <property type="entry name" value="Pept_M10_metallopeptidase"/>
</dbReference>
<name>A0A2H0W2F6_9BACT</name>
<proteinExistence type="predicted"/>
<dbReference type="GO" id="GO:0031012">
    <property type="term" value="C:extracellular matrix"/>
    <property type="evidence" value="ECO:0007669"/>
    <property type="project" value="InterPro"/>
</dbReference>
<keyword evidence="3" id="KW-0378">Hydrolase</keyword>
<keyword evidence="4" id="KW-0862">Zinc</keyword>
<feature type="region of interest" description="Disordered" evidence="5">
    <location>
        <begin position="80"/>
        <end position="101"/>
    </location>
</feature>
<dbReference type="InterPro" id="IPR024079">
    <property type="entry name" value="MetalloPept_cat_dom_sf"/>
</dbReference>
<dbReference type="Gene3D" id="3.40.390.10">
    <property type="entry name" value="Collagenase (Catalytic Domain)"/>
    <property type="match status" value="1"/>
</dbReference>
<dbReference type="EMBL" id="PEZZ01000004">
    <property type="protein sequence ID" value="PIS05524.1"/>
    <property type="molecule type" value="Genomic_DNA"/>
</dbReference>
<sequence>MKKILATASGIAVLAWSFNIAFAQPNLIPTEIINPNDKLVATVTIPEHAVEVAPNIFDLGLAKDADGTVVQGYAILHPKNNDAKPDHAGGPKNNGGGGKGTSKCFAPLAKGAAWKTTEPYIFNASNSDGMNEAFVTSTLGKSINEWDNQVTFDIFGTGTATSSVLVADEFSPDGQNEVYFGSIENSGTIAMTITWGVFSGPPSGRELREWDMVIDDSDFSWGDASVDSSLMDLENILVHELGHALGLGHPDDTCIDESMYRFASEGETKKRDLNVGDIAGVNDLY</sequence>
<protein>
    <submittedName>
        <fullName evidence="8">Peptidase M10A and M12B matrixin and adamalysin</fullName>
    </submittedName>
</protein>
<evidence type="ECO:0000313" key="8">
    <source>
        <dbReference type="EMBL" id="PIS05524.1"/>
    </source>
</evidence>
<organism evidence="8 9">
    <name type="scientific">Candidatus Buchananbacteria bacterium CG10_big_fil_rev_8_21_14_0_10_42_9</name>
    <dbReference type="NCBI Taxonomy" id="1974526"/>
    <lineage>
        <taxon>Bacteria</taxon>
        <taxon>Candidatus Buchananiibacteriota</taxon>
    </lineage>
</organism>
<keyword evidence="6" id="KW-0732">Signal</keyword>
<evidence type="ECO:0000256" key="6">
    <source>
        <dbReference type="SAM" id="SignalP"/>
    </source>
</evidence>
<comment type="caution">
    <text evidence="8">The sequence shown here is derived from an EMBL/GenBank/DDBJ whole genome shotgun (WGS) entry which is preliminary data.</text>
</comment>
<keyword evidence="1" id="KW-0645">Protease</keyword>
<dbReference type="GO" id="GO:0006508">
    <property type="term" value="P:proteolysis"/>
    <property type="evidence" value="ECO:0007669"/>
    <property type="project" value="UniProtKB-KW"/>
</dbReference>
<accession>A0A2H0W2F6</accession>
<evidence type="ECO:0000256" key="5">
    <source>
        <dbReference type="SAM" id="MobiDB-lite"/>
    </source>
</evidence>
<feature type="domain" description="Peptidase M10 metallopeptidase" evidence="7">
    <location>
        <begin position="216"/>
        <end position="285"/>
    </location>
</feature>
<evidence type="ECO:0000256" key="4">
    <source>
        <dbReference type="ARBA" id="ARBA00022833"/>
    </source>
</evidence>
<evidence type="ECO:0000256" key="2">
    <source>
        <dbReference type="ARBA" id="ARBA00022723"/>
    </source>
</evidence>
<dbReference type="SUPFAM" id="SSF55486">
    <property type="entry name" value="Metalloproteases ('zincins'), catalytic domain"/>
    <property type="match status" value="1"/>
</dbReference>
<evidence type="ECO:0000259" key="7">
    <source>
        <dbReference type="Pfam" id="PF00413"/>
    </source>
</evidence>
<dbReference type="Pfam" id="PF00413">
    <property type="entry name" value="Peptidase_M10"/>
    <property type="match status" value="1"/>
</dbReference>
<feature type="compositionally biased region" description="Basic and acidic residues" evidence="5">
    <location>
        <begin position="80"/>
        <end position="89"/>
    </location>
</feature>
<keyword evidence="2" id="KW-0479">Metal-binding</keyword>
<dbReference type="Proteomes" id="UP000230935">
    <property type="component" value="Unassembled WGS sequence"/>
</dbReference>
<dbReference type="GO" id="GO:0004222">
    <property type="term" value="F:metalloendopeptidase activity"/>
    <property type="evidence" value="ECO:0007669"/>
    <property type="project" value="InterPro"/>
</dbReference>
<reference evidence="9" key="1">
    <citation type="submission" date="2017-09" db="EMBL/GenBank/DDBJ databases">
        <title>Depth-based differentiation of microbial function through sediment-hosted aquifers and enrichment of novel symbionts in the deep terrestrial subsurface.</title>
        <authorList>
            <person name="Probst A.J."/>
            <person name="Ladd B."/>
            <person name="Jarett J.K."/>
            <person name="Geller-Mcgrath D.E."/>
            <person name="Sieber C.M.K."/>
            <person name="Emerson J.B."/>
            <person name="Anantharaman K."/>
            <person name="Thomas B.C."/>
            <person name="Malmstrom R."/>
            <person name="Stieglmeier M."/>
            <person name="Klingl A."/>
            <person name="Woyke T."/>
            <person name="Ryan C.M."/>
            <person name="Banfield J.F."/>
        </authorList>
    </citation>
    <scope>NUCLEOTIDE SEQUENCE [LARGE SCALE GENOMIC DNA]</scope>
</reference>
<evidence type="ECO:0000313" key="9">
    <source>
        <dbReference type="Proteomes" id="UP000230935"/>
    </source>
</evidence>
<evidence type="ECO:0000256" key="3">
    <source>
        <dbReference type="ARBA" id="ARBA00022801"/>
    </source>
</evidence>
<gene>
    <name evidence="8" type="ORF">COT81_00730</name>
</gene>
<feature type="signal peptide" evidence="6">
    <location>
        <begin position="1"/>
        <end position="23"/>
    </location>
</feature>